<dbReference type="SUPFAM" id="SSF52540">
    <property type="entry name" value="P-loop containing nucleoside triphosphate hydrolases"/>
    <property type="match status" value="1"/>
</dbReference>
<dbReference type="SMART" id="SM00248">
    <property type="entry name" value="ANK"/>
    <property type="match status" value="2"/>
</dbReference>
<keyword evidence="18" id="KW-1185">Reference proteome</keyword>
<dbReference type="CDD" id="cd08836">
    <property type="entry name" value="ArfGap_AGAP"/>
    <property type="match status" value="1"/>
</dbReference>
<dbReference type="InterPro" id="IPR011993">
    <property type="entry name" value="PH-like_dom_sf"/>
</dbReference>
<feature type="repeat" description="ANK" evidence="12">
    <location>
        <begin position="670"/>
        <end position="702"/>
    </location>
</feature>
<keyword evidence="4" id="KW-0268">Exocytosis</keyword>
<keyword evidence="9" id="KW-0638">Presynaptic neurotoxin</keyword>
<dbReference type="OrthoDB" id="6136903at2759"/>
<dbReference type="InterPro" id="IPR027417">
    <property type="entry name" value="P-loop_NTPase"/>
</dbReference>
<keyword evidence="8" id="KW-0862">Zinc</keyword>
<dbReference type="PROSITE" id="PS50115">
    <property type="entry name" value="ARFGAP"/>
    <property type="match status" value="1"/>
</dbReference>
<dbReference type="InterPro" id="IPR037278">
    <property type="entry name" value="ARFGAP/RecO"/>
</dbReference>
<keyword evidence="5" id="KW-1052">Target cell membrane</keyword>
<dbReference type="Pfam" id="PF12796">
    <property type="entry name" value="Ank_2"/>
    <property type="match status" value="1"/>
</dbReference>
<proteinExistence type="inferred from homology"/>
<dbReference type="PROSITE" id="PS51421">
    <property type="entry name" value="RAS"/>
    <property type="match status" value="1"/>
</dbReference>
<dbReference type="PROSITE" id="PS50297">
    <property type="entry name" value="ANK_REP_REGION"/>
    <property type="match status" value="2"/>
</dbReference>
<dbReference type="FunFam" id="1.10.220.150:FF:000001">
    <property type="entry name" value="Arf-GAP with GTPase, ANK repeat and PH domain-containing protein 1"/>
    <property type="match status" value="1"/>
</dbReference>
<dbReference type="GO" id="GO:0005525">
    <property type="term" value="F:GTP binding"/>
    <property type="evidence" value="ECO:0007669"/>
    <property type="project" value="InterPro"/>
</dbReference>
<dbReference type="AlphaFoldDB" id="A0A7R9QEB6"/>
<dbReference type="Proteomes" id="UP000728032">
    <property type="component" value="Unassembled WGS sequence"/>
</dbReference>
<dbReference type="SUPFAM" id="SSF57863">
    <property type="entry name" value="ArfGap/RecO-like zinc finger"/>
    <property type="match status" value="1"/>
</dbReference>
<dbReference type="SMART" id="SM00173">
    <property type="entry name" value="RAS"/>
    <property type="match status" value="1"/>
</dbReference>
<dbReference type="InterPro" id="IPR001806">
    <property type="entry name" value="Small_GTPase"/>
</dbReference>
<dbReference type="Pfam" id="PF01412">
    <property type="entry name" value="ArfGap"/>
    <property type="match status" value="1"/>
</dbReference>
<evidence type="ECO:0000256" key="12">
    <source>
        <dbReference type="PROSITE-ProRule" id="PRU00023"/>
    </source>
</evidence>
<dbReference type="GO" id="GO:0006887">
    <property type="term" value="P:exocytosis"/>
    <property type="evidence" value="ECO:0007669"/>
    <property type="project" value="UniProtKB-KW"/>
</dbReference>
<keyword evidence="10 12" id="KW-0040">ANK repeat</keyword>
<dbReference type="Gene3D" id="3.40.50.300">
    <property type="entry name" value="P-loop containing nucleotide triphosphate hydrolases"/>
    <property type="match status" value="1"/>
</dbReference>
<keyword evidence="6" id="KW-0479">Metal-binding</keyword>
<evidence type="ECO:0000256" key="7">
    <source>
        <dbReference type="ARBA" id="ARBA00022771"/>
    </source>
</evidence>
<dbReference type="SMART" id="SM00233">
    <property type="entry name" value="PH"/>
    <property type="match status" value="1"/>
</dbReference>
<keyword evidence="7 13" id="KW-0863">Zinc-finger</keyword>
<dbReference type="CDD" id="cd01250">
    <property type="entry name" value="PH_AGAP"/>
    <property type="match status" value="1"/>
</dbReference>
<dbReference type="Gene3D" id="2.30.29.30">
    <property type="entry name" value="Pleckstrin-homology domain (PH domain)/Phosphotyrosine-binding domain (PTB)"/>
    <property type="match status" value="1"/>
</dbReference>
<name>A0A7R9QEB6_9ACAR</name>
<comment type="similarity">
    <text evidence="2">Belongs to the centaurin gamma-like family.</text>
</comment>
<dbReference type="Pfam" id="PF00071">
    <property type="entry name" value="Ras"/>
    <property type="match status" value="1"/>
</dbReference>
<sequence length="734" mass="82250">MQFSCWVDAVIFVFSLENENSFNAIYNYYTKMFHYRNSSDIPIFLVGTQDAISESNPRLIDESRARKLANDLKRCSYYETCATYGLNVEKVFHDACQRIVQNRTNDSSLMTANSRPNTPSTLGFYRQFNSIVTPSQTSNGVNSNPSVKPLITSPNHTIPSNQQITQITNLNNSQSKPLPVKPNINNNNNNVFTQKPVQDFGPLPPKRVESKVPDSAKVPLKSLADQSVQPMPTVNKETKDLSTPSSTPTTARKTRRRSNLFPPLSNKNKHLDDKYKTGEVGSGRAIPLKQGYLYKKSVKTLNKDWKKKYVTLTTDGRLTYHPTLHDYMDEVHGKDIPLKHTTVKIPGQKPRGSRPIHTIPSPHQHNNDITPSLNSLSLGVCDADQRLVPITNPKSDTPSFKKRNRRTKSSGNKNNDSIDDSDGYEFVIVSLENKHWHFDANSAEERDSWVTAIEQQILSSLQSMESEKSKYKNSTSVDESAIQSMRTVPGNKYCVDCDSLNPDWASLNLGALICIECSGIHRNLGTHISKVRSLALDDWPAGHIAVMMALGNTAVNSLWEYDLRSRAKPTPNSSREEKERWIRSKYELKDFLAPITDITRIEQQLIEAILKSDTKQLSLILAHFSPKDQNISFYTREVKTPLHLASSRGSLSVVQLLLWHNANVTAIDSDGKTALFYAKTSGHKEVVDLLIHNGCSEMNANSSSIVPKRRGSLTSLTAKSTTCEVFDKLPASII</sequence>
<evidence type="ECO:0000256" key="4">
    <source>
        <dbReference type="ARBA" id="ARBA00022483"/>
    </source>
</evidence>
<dbReference type="PROSITE" id="PS50088">
    <property type="entry name" value="ANK_REPEAT"/>
    <property type="match status" value="2"/>
</dbReference>
<dbReference type="PROSITE" id="PS50003">
    <property type="entry name" value="PH_DOMAIN"/>
    <property type="match status" value="1"/>
</dbReference>
<keyword evidence="11" id="KW-0472">Membrane</keyword>
<evidence type="ECO:0000256" key="13">
    <source>
        <dbReference type="PROSITE-ProRule" id="PRU00288"/>
    </source>
</evidence>
<gene>
    <name evidence="17" type="ORF">ONB1V03_LOCUS3748</name>
</gene>
<evidence type="ECO:0000256" key="8">
    <source>
        <dbReference type="ARBA" id="ARBA00022833"/>
    </source>
</evidence>
<evidence type="ECO:0000256" key="14">
    <source>
        <dbReference type="SAM" id="MobiDB-lite"/>
    </source>
</evidence>
<dbReference type="GO" id="GO:0044231">
    <property type="term" value="C:host cell presynaptic membrane"/>
    <property type="evidence" value="ECO:0007669"/>
    <property type="project" value="UniProtKB-KW"/>
</dbReference>
<evidence type="ECO:0000256" key="2">
    <source>
        <dbReference type="ARBA" id="ARBA00005430"/>
    </source>
</evidence>
<dbReference type="GO" id="GO:0003924">
    <property type="term" value="F:GTPase activity"/>
    <property type="evidence" value="ECO:0007669"/>
    <property type="project" value="InterPro"/>
</dbReference>
<evidence type="ECO:0000259" key="16">
    <source>
        <dbReference type="PROSITE" id="PS50115"/>
    </source>
</evidence>
<keyword evidence="9" id="KW-0528">Neurotoxin</keyword>
<dbReference type="InterPro" id="IPR038508">
    <property type="entry name" value="ArfGAP_dom_sf"/>
</dbReference>
<feature type="region of interest" description="Disordered" evidence="14">
    <location>
        <begin position="134"/>
        <end position="159"/>
    </location>
</feature>
<dbReference type="EMBL" id="OC915995">
    <property type="protein sequence ID" value="CAD7642721.1"/>
    <property type="molecule type" value="Genomic_DNA"/>
</dbReference>
<keyword evidence="11" id="KW-1053">Target membrane</keyword>
<feature type="domain" description="PH" evidence="15">
    <location>
        <begin position="286"/>
        <end position="458"/>
    </location>
</feature>
<dbReference type="InterPro" id="IPR002110">
    <property type="entry name" value="Ankyrin_rpt"/>
</dbReference>
<dbReference type="GO" id="GO:0008270">
    <property type="term" value="F:zinc ion binding"/>
    <property type="evidence" value="ECO:0007669"/>
    <property type="project" value="UniProtKB-KW"/>
</dbReference>
<feature type="region of interest" description="Disordered" evidence="14">
    <location>
        <begin position="172"/>
        <end position="282"/>
    </location>
</feature>
<evidence type="ECO:0000256" key="6">
    <source>
        <dbReference type="ARBA" id="ARBA00022723"/>
    </source>
</evidence>
<dbReference type="PANTHER" id="PTHR45819:SF5">
    <property type="entry name" value="CENTAURIN-GAMMA-1A"/>
    <property type="match status" value="1"/>
</dbReference>
<keyword evidence="3" id="KW-0343">GTPase activation</keyword>
<dbReference type="GO" id="GO:0044218">
    <property type="term" value="C:other organism cell membrane"/>
    <property type="evidence" value="ECO:0007669"/>
    <property type="project" value="UniProtKB-KW"/>
</dbReference>
<evidence type="ECO:0000256" key="5">
    <source>
        <dbReference type="ARBA" id="ARBA00022537"/>
    </source>
</evidence>
<feature type="region of interest" description="Disordered" evidence="14">
    <location>
        <begin position="388"/>
        <end position="419"/>
    </location>
</feature>
<dbReference type="InterPro" id="IPR001849">
    <property type="entry name" value="PH_domain"/>
</dbReference>
<dbReference type="SMART" id="SM00105">
    <property type="entry name" value="ArfGap"/>
    <property type="match status" value="1"/>
</dbReference>
<dbReference type="SUPFAM" id="SSF50729">
    <property type="entry name" value="PH domain-like"/>
    <property type="match status" value="1"/>
</dbReference>
<organism evidence="17">
    <name type="scientific">Oppiella nova</name>
    <dbReference type="NCBI Taxonomy" id="334625"/>
    <lineage>
        <taxon>Eukaryota</taxon>
        <taxon>Metazoa</taxon>
        <taxon>Ecdysozoa</taxon>
        <taxon>Arthropoda</taxon>
        <taxon>Chelicerata</taxon>
        <taxon>Arachnida</taxon>
        <taxon>Acari</taxon>
        <taxon>Acariformes</taxon>
        <taxon>Sarcoptiformes</taxon>
        <taxon>Oribatida</taxon>
        <taxon>Brachypylina</taxon>
        <taxon>Oppioidea</taxon>
        <taxon>Oppiidae</taxon>
        <taxon>Oppiella</taxon>
    </lineage>
</organism>
<feature type="compositionally biased region" description="Polar residues" evidence="14">
    <location>
        <begin position="241"/>
        <end position="251"/>
    </location>
</feature>
<evidence type="ECO:0000259" key="15">
    <source>
        <dbReference type="PROSITE" id="PS50003"/>
    </source>
</evidence>
<feature type="repeat" description="ANK" evidence="12">
    <location>
        <begin position="637"/>
        <end position="669"/>
    </location>
</feature>
<evidence type="ECO:0000256" key="11">
    <source>
        <dbReference type="ARBA" id="ARBA00023298"/>
    </source>
</evidence>
<dbReference type="InterPro" id="IPR001164">
    <property type="entry name" value="ArfGAP_dom"/>
</dbReference>
<dbReference type="PROSITE" id="PS51419">
    <property type="entry name" value="RAB"/>
    <property type="match status" value="1"/>
</dbReference>
<dbReference type="Gene3D" id="1.10.220.150">
    <property type="entry name" value="Arf GTPase activating protein"/>
    <property type="match status" value="1"/>
</dbReference>
<reference evidence="17" key="1">
    <citation type="submission" date="2020-11" db="EMBL/GenBank/DDBJ databases">
        <authorList>
            <person name="Tran Van P."/>
        </authorList>
    </citation>
    <scope>NUCLEOTIDE SEQUENCE</scope>
</reference>
<dbReference type="GO" id="GO:0005096">
    <property type="term" value="F:GTPase activator activity"/>
    <property type="evidence" value="ECO:0007669"/>
    <property type="project" value="UniProtKB-KW"/>
</dbReference>
<comment type="subcellular location">
    <subcellularLocation>
        <location evidence="1">Target cell membrane</location>
    </subcellularLocation>
</comment>
<evidence type="ECO:0000256" key="10">
    <source>
        <dbReference type="ARBA" id="ARBA00023043"/>
    </source>
</evidence>
<evidence type="ECO:0000256" key="9">
    <source>
        <dbReference type="ARBA" id="ARBA00023028"/>
    </source>
</evidence>
<protein>
    <submittedName>
        <fullName evidence="17">Uncharacterized protein</fullName>
    </submittedName>
</protein>
<feature type="domain" description="Arf-GAP" evidence="16">
    <location>
        <begin position="479"/>
        <end position="605"/>
    </location>
</feature>
<dbReference type="PANTHER" id="PTHR45819">
    <property type="entry name" value="CENTAURIN-GAMMA-1A"/>
    <property type="match status" value="1"/>
</dbReference>
<dbReference type="SUPFAM" id="SSF48403">
    <property type="entry name" value="Ankyrin repeat"/>
    <property type="match status" value="1"/>
</dbReference>
<dbReference type="PRINTS" id="PR00405">
    <property type="entry name" value="REVINTRACTNG"/>
</dbReference>
<dbReference type="InterPro" id="IPR051282">
    <property type="entry name" value="Arf-GAP_GTPase_ANK_PH"/>
</dbReference>
<evidence type="ECO:0000313" key="17">
    <source>
        <dbReference type="EMBL" id="CAD7642721.1"/>
    </source>
</evidence>
<evidence type="ECO:0000256" key="3">
    <source>
        <dbReference type="ARBA" id="ARBA00022468"/>
    </source>
</evidence>
<dbReference type="InterPro" id="IPR036770">
    <property type="entry name" value="Ankyrin_rpt-contain_sf"/>
</dbReference>
<dbReference type="Gene3D" id="1.25.40.20">
    <property type="entry name" value="Ankyrin repeat-containing domain"/>
    <property type="match status" value="1"/>
</dbReference>
<accession>A0A7R9QEB6</accession>
<evidence type="ECO:0000313" key="18">
    <source>
        <dbReference type="Proteomes" id="UP000728032"/>
    </source>
</evidence>
<keyword evidence="9" id="KW-0800">Toxin</keyword>
<dbReference type="EMBL" id="CAJPVJ010001170">
    <property type="protein sequence ID" value="CAG2164189.1"/>
    <property type="molecule type" value="Genomic_DNA"/>
</dbReference>
<evidence type="ECO:0000256" key="1">
    <source>
        <dbReference type="ARBA" id="ARBA00004175"/>
    </source>
</evidence>